<dbReference type="PANTHER" id="PTHR43582">
    <property type="entry name" value="LINEARMYCIN RESISTANCE ATP-BINDING PROTEIN LNRL"/>
    <property type="match status" value="1"/>
</dbReference>
<evidence type="ECO:0000256" key="8">
    <source>
        <dbReference type="ARBA" id="ARBA00049985"/>
    </source>
</evidence>
<dbReference type="InterPro" id="IPR027417">
    <property type="entry name" value="P-loop_NTPase"/>
</dbReference>
<protein>
    <submittedName>
        <fullName evidence="10">Daunorubicin resistance ABC transporter ATPase subunit</fullName>
    </submittedName>
</protein>
<evidence type="ECO:0000256" key="4">
    <source>
        <dbReference type="ARBA" id="ARBA00022741"/>
    </source>
</evidence>
<accession>H1Z248</accession>
<dbReference type="InterPro" id="IPR025302">
    <property type="entry name" value="DrrA1/2-like_C"/>
</dbReference>
<keyword evidence="5" id="KW-0067">ATP-binding</keyword>
<dbReference type="EMBL" id="CM001436">
    <property type="protein sequence ID" value="EHQ36393.1"/>
    <property type="molecule type" value="Genomic_DNA"/>
</dbReference>
<evidence type="ECO:0000313" key="11">
    <source>
        <dbReference type="Proteomes" id="UP000005741"/>
    </source>
</evidence>
<reference evidence="10 11" key="1">
    <citation type="submission" date="2011-10" db="EMBL/GenBank/DDBJ databases">
        <title>The Improved High-Quality Draft genome of Methanoplanus limicola DSM 2279.</title>
        <authorList>
            <consortium name="US DOE Joint Genome Institute (JGI-PGF)"/>
            <person name="Lucas S."/>
            <person name="Copeland A."/>
            <person name="Lapidus A."/>
            <person name="Glavina del Rio T."/>
            <person name="Dalin E."/>
            <person name="Tice H."/>
            <person name="Bruce D."/>
            <person name="Goodwin L."/>
            <person name="Pitluck S."/>
            <person name="Peters L."/>
            <person name="Mikhailova N."/>
            <person name="Lu M."/>
            <person name="Kyrpides N."/>
            <person name="Mavromatis K."/>
            <person name="Ivanova N."/>
            <person name="Markowitz V."/>
            <person name="Cheng J.-F."/>
            <person name="Hugenholtz P."/>
            <person name="Woyke T."/>
            <person name="Wu D."/>
            <person name="Wirth R."/>
            <person name="Brambilla E.-M."/>
            <person name="Klenk H.-P."/>
            <person name="Eisen J.A."/>
        </authorList>
    </citation>
    <scope>NUCLEOTIDE SEQUENCE [LARGE SCALE GENOMIC DNA]</scope>
    <source>
        <strain evidence="10 11">DSM 2279</strain>
    </source>
</reference>
<dbReference type="InterPro" id="IPR003439">
    <property type="entry name" value="ABC_transporter-like_ATP-bd"/>
</dbReference>
<dbReference type="SUPFAM" id="SSF52540">
    <property type="entry name" value="P-loop containing nucleoside triphosphate hydrolases"/>
    <property type="match status" value="1"/>
</dbReference>
<dbReference type="Pfam" id="PF00005">
    <property type="entry name" value="ABC_tran"/>
    <property type="match status" value="1"/>
</dbReference>
<keyword evidence="6" id="KW-1278">Translocase</keyword>
<keyword evidence="7" id="KW-0472">Membrane</keyword>
<dbReference type="PATRIC" id="fig|937775.9.peg.2643"/>
<evidence type="ECO:0000256" key="7">
    <source>
        <dbReference type="ARBA" id="ARBA00023136"/>
    </source>
</evidence>
<dbReference type="PANTHER" id="PTHR43582:SF2">
    <property type="entry name" value="LINEARMYCIN RESISTANCE ATP-BINDING PROTEIN LNRL"/>
    <property type="match status" value="1"/>
</dbReference>
<dbReference type="InterPro" id="IPR005894">
    <property type="entry name" value="DrrA"/>
</dbReference>
<dbReference type="AlphaFoldDB" id="H1Z248"/>
<dbReference type="GO" id="GO:0043215">
    <property type="term" value="P:daunorubicin transport"/>
    <property type="evidence" value="ECO:0007669"/>
    <property type="project" value="InterPro"/>
</dbReference>
<organism evidence="10 11">
    <name type="scientific">Methanoplanus limicola DSM 2279</name>
    <dbReference type="NCBI Taxonomy" id="937775"/>
    <lineage>
        <taxon>Archaea</taxon>
        <taxon>Methanobacteriati</taxon>
        <taxon>Methanobacteriota</taxon>
        <taxon>Stenosarchaea group</taxon>
        <taxon>Methanomicrobia</taxon>
        <taxon>Methanomicrobiales</taxon>
        <taxon>Methanomicrobiaceae</taxon>
        <taxon>Methanoplanus</taxon>
    </lineage>
</organism>
<feature type="domain" description="ABC transporter" evidence="9">
    <location>
        <begin position="4"/>
        <end position="235"/>
    </location>
</feature>
<dbReference type="SMART" id="SM00382">
    <property type="entry name" value="AAA"/>
    <property type="match status" value="1"/>
</dbReference>
<dbReference type="GO" id="GO:1900753">
    <property type="term" value="P:doxorubicin transport"/>
    <property type="evidence" value="ECO:0007669"/>
    <property type="project" value="InterPro"/>
</dbReference>
<dbReference type="InterPro" id="IPR017871">
    <property type="entry name" value="ABC_transporter-like_CS"/>
</dbReference>
<comment type="subcellular location">
    <subcellularLocation>
        <location evidence="1">Cell membrane</location>
        <topology evidence="1">Peripheral membrane protein</topology>
        <orientation evidence="1">Cytoplasmic side</orientation>
    </subcellularLocation>
</comment>
<name>H1Z248_9EURY</name>
<dbReference type="STRING" id="937775.Metlim_2339"/>
<dbReference type="GO" id="GO:0016887">
    <property type="term" value="F:ATP hydrolysis activity"/>
    <property type="evidence" value="ECO:0007669"/>
    <property type="project" value="InterPro"/>
</dbReference>
<comment type="similarity">
    <text evidence="8">Belongs to the ABC transporter superfamily. Drug exporter-1 (DrugE1) (TC 3.A.1.105) family.</text>
</comment>
<dbReference type="FunFam" id="3.40.50.300:FF:000589">
    <property type="entry name" value="ABC transporter, ATP-binding subunit"/>
    <property type="match status" value="1"/>
</dbReference>
<dbReference type="HOGENOM" id="CLU_000604_1_2_2"/>
<evidence type="ECO:0000256" key="3">
    <source>
        <dbReference type="ARBA" id="ARBA00022475"/>
    </source>
</evidence>
<dbReference type="NCBIfam" id="TIGR01188">
    <property type="entry name" value="drrA"/>
    <property type="match status" value="1"/>
</dbReference>
<proteinExistence type="inferred from homology"/>
<dbReference type="GO" id="GO:0005524">
    <property type="term" value="F:ATP binding"/>
    <property type="evidence" value="ECO:0007669"/>
    <property type="project" value="UniProtKB-KW"/>
</dbReference>
<keyword evidence="3" id="KW-1003">Cell membrane</keyword>
<evidence type="ECO:0000313" key="10">
    <source>
        <dbReference type="EMBL" id="EHQ36393.1"/>
    </source>
</evidence>
<evidence type="ECO:0000256" key="1">
    <source>
        <dbReference type="ARBA" id="ARBA00004413"/>
    </source>
</evidence>
<dbReference type="GO" id="GO:0005886">
    <property type="term" value="C:plasma membrane"/>
    <property type="evidence" value="ECO:0007669"/>
    <property type="project" value="UniProtKB-SubCell"/>
</dbReference>
<dbReference type="Pfam" id="PF13732">
    <property type="entry name" value="DrrA1-3_C"/>
    <property type="match status" value="1"/>
</dbReference>
<dbReference type="RefSeq" id="WP_004078649.1">
    <property type="nucleotide sequence ID" value="NZ_CM001436.1"/>
</dbReference>
<evidence type="ECO:0000256" key="5">
    <source>
        <dbReference type="ARBA" id="ARBA00022840"/>
    </source>
</evidence>
<keyword evidence="11" id="KW-1185">Reference proteome</keyword>
<evidence type="ECO:0000256" key="6">
    <source>
        <dbReference type="ARBA" id="ARBA00022967"/>
    </source>
</evidence>
<dbReference type="PROSITE" id="PS50893">
    <property type="entry name" value="ABC_TRANSPORTER_2"/>
    <property type="match status" value="1"/>
</dbReference>
<evidence type="ECO:0000256" key="2">
    <source>
        <dbReference type="ARBA" id="ARBA00022448"/>
    </source>
</evidence>
<evidence type="ECO:0000259" key="9">
    <source>
        <dbReference type="PROSITE" id="PS50893"/>
    </source>
</evidence>
<dbReference type="Gene3D" id="3.40.50.300">
    <property type="entry name" value="P-loop containing nucleotide triphosphate hydrolases"/>
    <property type="match status" value="1"/>
</dbReference>
<keyword evidence="2" id="KW-0813">Transport</keyword>
<dbReference type="PROSITE" id="PS00211">
    <property type="entry name" value="ABC_TRANSPORTER_1"/>
    <property type="match status" value="1"/>
</dbReference>
<gene>
    <name evidence="10" type="ORF">Metlim_2339</name>
</gene>
<dbReference type="InterPro" id="IPR003593">
    <property type="entry name" value="AAA+_ATPase"/>
</dbReference>
<dbReference type="InParanoid" id="H1Z248"/>
<dbReference type="Proteomes" id="UP000005741">
    <property type="component" value="Chromosome"/>
</dbReference>
<sequence length="330" mass="37296">MNSIELKEITKIFGDLTAVDNVSFSVKKGELFGLLGPNGAGKTTIINMLTTLLLPTSGKAEIEGYDIVKKPDDVRRNIGIIFQEPSLDIGLTGWENLEFHAMMYSINADERKRRIKEVLEVVGLTEKAGVLVEYYSGGMKRRLEIARGLIHHPKVLFLDEPTLGLDAQTRRKIWDYIKDLNNKYDLSIILTTHYMEEADYLCERIAIIDNGKIISLDSPESLKNQLEGDIITLKIPGEKVTFLRALEEKIKIKDLTQKGDTVLLTITEGENKIPELFLLAQKMGVEINSVNLRKPSLEDVFIHLTGSGIREEEGSRHAHIHAGMRRRMMR</sequence>
<dbReference type="OrthoDB" id="31298at2157"/>
<keyword evidence="4" id="KW-0547">Nucleotide-binding</keyword>